<evidence type="ECO:0000313" key="3">
    <source>
        <dbReference type="Proteomes" id="UP000216885"/>
    </source>
</evidence>
<dbReference type="AlphaFoldDB" id="A0A261U496"/>
<keyword evidence="3" id="KW-1185">Reference proteome</keyword>
<reference evidence="2 3" key="1">
    <citation type="submission" date="2017-05" db="EMBL/GenBank/DDBJ databases">
        <title>Complete and WGS of Bordetella genogroups.</title>
        <authorList>
            <person name="Spilker T."/>
            <person name="LiPuma J."/>
        </authorList>
    </citation>
    <scope>NUCLEOTIDE SEQUENCE [LARGE SCALE GENOMIC DNA]</scope>
    <source>
        <strain evidence="2 3">AU9919</strain>
    </source>
</reference>
<dbReference type="InterPro" id="IPR028992">
    <property type="entry name" value="Hedgehog/Intein_dom"/>
</dbReference>
<organism evidence="2 3">
    <name type="scientific">Bordetella genomosp. 4</name>
    <dbReference type="NCBI Taxonomy" id="463044"/>
    <lineage>
        <taxon>Bacteria</taxon>
        <taxon>Pseudomonadati</taxon>
        <taxon>Pseudomonadota</taxon>
        <taxon>Betaproteobacteria</taxon>
        <taxon>Burkholderiales</taxon>
        <taxon>Alcaligenaceae</taxon>
        <taxon>Bordetella</taxon>
    </lineage>
</organism>
<proteinExistence type="predicted"/>
<evidence type="ECO:0000313" key="2">
    <source>
        <dbReference type="EMBL" id="OZI56381.1"/>
    </source>
</evidence>
<dbReference type="SUPFAM" id="SSF51294">
    <property type="entry name" value="Hedgehog/intein (Hint) domain"/>
    <property type="match status" value="1"/>
</dbReference>
<name>A0A261U496_9BORD</name>
<dbReference type="Pfam" id="PF13403">
    <property type="entry name" value="Hint_2"/>
    <property type="match status" value="1"/>
</dbReference>
<dbReference type="RefSeq" id="WP_218830711.1">
    <property type="nucleotide sequence ID" value="NZ_NEVQ01000013.1"/>
</dbReference>
<feature type="domain" description="Hedgehog/Intein (Hint)" evidence="1">
    <location>
        <begin position="127"/>
        <end position="178"/>
    </location>
</feature>
<dbReference type="EMBL" id="NEVQ01000013">
    <property type="protein sequence ID" value="OZI56381.1"/>
    <property type="molecule type" value="Genomic_DNA"/>
</dbReference>
<protein>
    <recommendedName>
        <fullName evidence="1">Hedgehog/Intein (Hint) domain-containing protein</fullName>
    </recommendedName>
</protein>
<gene>
    <name evidence="2" type="ORF">CAL20_13165</name>
</gene>
<comment type="caution">
    <text evidence="2">The sequence shown here is derived from an EMBL/GenBank/DDBJ whole genome shotgun (WGS) entry which is preliminary data.</text>
</comment>
<evidence type="ECO:0000259" key="1">
    <source>
        <dbReference type="Pfam" id="PF13403"/>
    </source>
</evidence>
<dbReference type="InterPro" id="IPR036844">
    <property type="entry name" value="Hint_dom_sf"/>
</dbReference>
<accession>A0A261U496</accession>
<dbReference type="Proteomes" id="UP000216885">
    <property type="component" value="Unassembled WGS sequence"/>
</dbReference>
<sequence>MAKIFTVGRSIMVSFTGSYLYYLDLQEDGQLVVTHKIGAATTTVVGDNDDFFRADEMVRITQHYNDLHGALRKTFGFTDDGILYAELDEGAEELSYIYGLATTNADYEIGQTISYHTEPSLPESAPPCFVNGTLIETDRGPVPVESLAVGDRVMGSSGLRTVKWIGWRNYHARSLRTPHQR</sequence>